<protein>
    <submittedName>
        <fullName evidence="3">Alpha/beta-Hydrolases superfamily protein</fullName>
    </submittedName>
</protein>
<dbReference type="SMR" id="A0A1D6QMY4"/>
<name>A0A1D6QMY4_MAIZE</name>
<organism evidence="3">
    <name type="scientific">Zea mays</name>
    <name type="common">Maize</name>
    <dbReference type="NCBI Taxonomy" id="4577"/>
    <lineage>
        <taxon>Eukaryota</taxon>
        <taxon>Viridiplantae</taxon>
        <taxon>Streptophyta</taxon>
        <taxon>Embryophyta</taxon>
        <taxon>Tracheophyta</taxon>
        <taxon>Spermatophyta</taxon>
        <taxon>Magnoliopsida</taxon>
        <taxon>Liliopsida</taxon>
        <taxon>Poales</taxon>
        <taxon>Poaceae</taxon>
        <taxon>PACMAD clade</taxon>
        <taxon>Panicoideae</taxon>
        <taxon>Andropogonodae</taxon>
        <taxon>Andropogoneae</taxon>
        <taxon>Tripsacinae</taxon>
        <taxon>Zea</taxon>
    </lineage>
</organism>
<dbReference type="InterPro" id="IPR050471">
    <property type="entry name" value="AB_hydrolase"/>
</dbReference>
<dbReference type="Gene3D" id="3.40.50.1820">
    <property type="entry name" value="alpha/beta hydrolase"/>
    <property type="match status" value="1"/>
</dbReference>
<accession>A0A1D6QMY4</accession>
<feature type="compositionally biased region" description="Basic residues" evidence="1">
    <location>
        <begin position="1"/>
        <end position="18"/>
    </location>
</feature>
<dbReference type="PANTHER" id="PTHR43433">
    <property type="entry name" value="HYDROLASE, ALPHA/BETA FOLD FAMILY PROTEIN"/>
    <property type="match status" value="1"/>
</dbReference>
<dbReference type="InterPro" id="IPR029058">
    <property type="entry name" value="AB_hydrolase_fold"/>
</dbReference>
<gene>
    <name evidence="3" type="ORF">ZEAMMB73_Zm00001d053233</name>
</gene>
<feature type="region of interest" description="Disordered" evidence="1">
    <location>
        <begin position="1"/>
        <end position="23"/>
    </location>
</feature>
<dbReference type="SUPFAM" id="SSF53474">
    <property type="entry name" value="alpha/beta-Hydrolases"/>
    <property type="match status" value="1"/>
</dbReference>
<dbReference type="EMBL" id="CM000780">
    <property type="protein sequence ID" value="AQK59006.1"/>
    <property type="molecule type" value="Genomic_DNA"/>
</dbReference>
<dbReference type="STRING" id="4577.A0A1D6QMY4"/>
<keyword evidence="3" id="KW-0378">Hydrolase</keyword>
<dbReference type="AlphaFoldDB" id="A0A1D6QMY4"/>
<dbReference type="InterPro" id="IPR000073">
    <property type="entry name" value="AB_hydrolase_1"/>
</dbReference>
<sequence>MRRPASTRRRPRRRKRTMASRSAASTIAVSATAPCSPTNPTTRETAIMATDALALMDHLGWKKAHVFGHSMGAMIACKLDVMAPHRLCSLALLNVTRGGFQCFPKVDAQMLSLAFRFLRAKTPEERALVDLETHYTKVFLPCLGCAHYLQRTQGSRRKIPKTQKILDWTAG</sequence>
<evidence type="ECO:0000256" key="1">
    <source>
        <dbReference type="SAM" id="MobiDB-lite"/>
    </source>
</evidence>
<dbReference type="PANTHER" id="PTHR43433:SF5">
    <property type="entry name" value="AB HYDROLASE-1 DOMAIN-CONTAINING PROTEIN"/>
    <property type="match status" value="1"/>
</dbReference>
<reference evidence="3" key="1">
    <citation type="submission" date="2015-12" db="EMBL/GenBank/DDBJ databases">
        <title>Update maize B73 reference genome by single molecule sequencing technologies.</title>
        <authorList>
            <consortium name="Maize Genome Sequencing Project"/>
            <person name="Ware D."/>
        </authorList>
    </citation>
    <scope>NUCLEOTIDE SEQUENCE</scope>
    <source>
        <tissue evidence="3">Seedling</tissue>
    </source>
</reference>
<dbReference type="InParanoid" id="A0A1D6QMY4"/>
<evidence type="ECO:0000259" key="2">
    <source>
        <dbReference type="Pfam" id="PF00561"/>
    </source>
</evidence>
<feature type="domain" description="AB hydrolase-1" evidence="2">
    <location>
        <begin position="42"/>
        <end position="105"/>
    </location>
</feature>
<evidence type="ECO:0000313" key="3">
    <source>
        <dbReference type="EMBL" id="AQK59006.1"/>
    </source>
</evidence>
<dbReference type="Pfam" id="PF00561">
    <property type="entry name" value="Abhydrolase_1"/>
    <property type="match status" value="1"/>
</dbReference>
<proteinExistence type="predicted"/>
<dbReference type="GO" id="GO:0016787">
    <property type="term" value="F:hydrolase activity"/>
    <property type="evidence" value="ECO:0007669"/>
    <property type="project" value="UniProtKB-KW"/>
</dbReference>